<comment type="subcellular location">
    <subcellularLocation>
        <location evidence="1">Cell membrane</location>
        <topology evidence="1">Multi-pass membrane protein</topology>
    </subcellularLocation>
</comment>
<gene>
    <name evidence="15" type="ORF">HU200_047092</name>
</gene>
<dbReference type="Gene3D" id="3.40.50.300">
    <property type="entry name" value="P-loop containing nucleotide triphosphate hydrolases"/>
    <property type="match status" value="1"/>
</dbReference>
<comment type="caution">
    <text evidence="15">The sequence shown here is derived from an EMBL/GenBank/DDBJ whole genome shotgun (WGS) entry which is preliminary data.</text>
</comment>
<feature type="region of interest" description="Disordered" evidence="11">
    <location>
        <begin position="603"/>
        <end position="629"/>
    </location>
</feature>
<dbReference type="InterPro" id="IPR036640">
    <property type="entry name" value="ABC1_TM_sf"/>
</dbReference>
<keyword evidence="10" id="KW-0325">Glycoprotein</keyword>
<dbReference type="CDD" id="cd18577">
    <property type="entry name" value="ABC_6TM_Pgp_ABCB1_D1_like"/>
    <property type="match status" value="1"/>
</dbReference>
<feature type="transmembrane region" description="Helical" evidence="12">
    <location>
        <begin position="59"/>
        <end position="81"/>
    </location>
</feature>
<evidence type="ECO:0000256" key="3">
    <source>
        <dbReference type="ARBA" id="ARBA00022448"/>
    </source>
</evidence>
<dbReference type="GO" id="GO:0016887">
    <property type="term" value="F:ATP hydrolysis activity"/>
    <property type="evidence" value="ECO:0007669"/>
    <property type="project" value="InterPro"/>
</dbReference>
<organism evidence="15 16">
    <name type="scientific">Digitaria exilis</name>
    <dbReference type="NCBI Taxonomy" id="1010633"/>
    <lineage>
        <taxon>Eukaryota</taxon>
        <taxon>Viridiplantae</taxon>
        <taxon>Streptophyta</taxon>
        <taxon>Embryophyta</taxon>
        <taxon>Tracheophyta</taxon>
        <taxon>Spermatophyta</taxon>
        <taxon>Magnoliopsida</taxon>
        <taxon>Liliopsida</taxon>
        <taxon>Poales</taxon>
        <taxon>Poaceae</taxon>
        <taxon>PACMAD clade</taxon>
        <taxon>Panicoideae</taxon>
        <taxon>Panicodae</taxon>
        <taxon>Paniceae</taxon>
        <taxon>Anthephorinae</taxon>
        <taxon>Digitaria</taxon>
    </lineage>
</organism>
<feature type="transmembrane region" description="Helical" evidence="12">
    <location>
        <begin position="158"/>
        <end position="176"/>
    </location>
</feature>
<dbReference type="GO" id="GO:0015421">
    <property type="term" value="F:ABC-type oligopeptide transporter activity"/>
    <property type="evidence" value="ECO:0007669"/>
    <property type="project" value="TreeGrafter"/>
</dbReference>
<evidence type="ECO:0000256" key="7">
    <source>
        <dbReference type="ARBA" id="ARBA00022840"/>
    </source>
</evidence>
<feature type="transmembrane region" description="Helical" evidence="12">
    <location>
        <begin position="698"/>
        <end position="721"/>
    </location>
</feature>
<evidence type="ECO:0000256" key="6">
    <source>
        <dbReference type="ARBA" id="ARBA00022741"/>
    </source>
</evidence>
<dbReference type="OrthoDB" id="6500128at2759"/>
<keyword evidence="6" id="KW-0547">Nucleotide-binding</keyword>
<sequence length="1016" mass="111442">MFRFADCTDAALMAVGTVAAMANGMAEPLMTLVFAAIIECFGDGDDATILHRVSKVIMYYIYLGIGTAVASFLQVSCWTVAGERQATRLRLLYLEAVLRQDIAFFDVEMTTAEAASRMSADTVLIQDALGEKVGKYIQLLTTFVGGFIIGFVRGWMLALVVLACIPPNILSFAMVSRLRAQISSKRQESYGDAGNIVEQTIGAIRTVISFNGEKKAIAIYNNHIKRAYKATLTEGIITGLGVGCIFFVVFCSYSLAFWYGAKLIISKGYTGGQVINVVFAILTGSMAIGNASPSISAIAEGQAAAQRLFKIINRKANIDITDTSGIVLEDIKGDVELKDVFFRYPARPEQVILDGFCLQVPSGTTVAIVGQSGSGKSTVISLVERFYDPQAGEVLVDGVNIKNLQLQWLRGKISLVSQEPLLFMTSIKDNITYGKADATFEEIKRAAELANAANFIEKLPNAYETMVGQRGAQLSGGQKQRIAIARAILKNPKVLLLDEATSALDVESERVVQEALNRIMVGRTTLIVAHRLSTIRNADCIAVVHQGKVVERGVHDELIKDPDGAYSQLIRLQQAHTKEMHEVPNAEVSGSTYKSRSLSLEQTIARDSPRNRGQQSFTKSIGLPGSDELSRQAITDRQENREPGDSRAPKKPSIKRLFKPVLAAFVHGIQFPAFSIMMSGGIRTFYYPPHQLRKDSRFWALLCLLFAVIALISIQLEYFLFSVAGGKLIQRVRTLTFQSILHQEVAWFDDPSNSSGALGARLYIDALNIRRLVGDNLAILVQCIVTLIAGFSIAFASDWKLTLIVICVIPVMGSQNYIQVKFLKGFSEDAKVMYEDASQIVTEAIGSIRTVASFCAEKRVITSYTQKCEAPMKQGIRSGMVGGLGFSFSNLMMYLTYALCFYVGALFIHEGKSTFKDVFRVYFALIFTAFGISQTSGMATDSTKAQESTASILAIMDRKPKINSSSDEGIMLEKVDGNIDFRHVNFKYPSRPDVQVLSDFTLGIPARKVLLILCLL</sequence>
<comment type="similarity">
    <text evidence="2">Belongs to the ABC transporter superfamily. ABCB family. Multidrug resistance exporter (TC 3.A.1.201) subfamily.</text>
</comment>
<evidence type="ECO:0000256" key="12">
    <source>
        <dbReference type="SAM" id="Phobius"/>
    </source>
</evidence>
<dbReference type="PANTHER" id="PTHR43394">
    <property type="entry name" value="ATP-DEPENDENT PERMEASE MDL1, MITOCHONDRIAL"/>
    <property type="match status" value="1"/>
</dbReference>
<evidence type="ECO:0000256" key="11">
    <source>
        <dbReference type="SAM" id="MobiDB-lite"/>
    </source>
</evidence>
<evidence type="ECO:0000256" key="4">
    <source>
        <dbReference type="ARBA" id="ARBA00022692"/>
    </source>
</evidence>
<keyword evidence="3" id="KW-0813">Transport</keyword>
<dbReference type="CDD" id="cd18578">
    <property type="entry name" value="ABC_6TM_Pgp_ABCB1_D2_like"/>
    <property type="match status" value="1"/>
</dbReference>
<dbReference type="InterPro" id="IPR039421">
    <property type="entry name" value="Type_1_exporter"/>
</dbReference>
<dbReference type="GO" id="GO:0005886">
    <property type="term" value="C:plasma membrane"/>
    <property type="evidence" value="ECO:0007669"/>
    <property type="project" value="UniProtKB-SubCell"/>
</dbReference>
<feature type="domain" description="ABC transmembrane type-1" evidence="14">
    <location>
        <begin position="14"/>
        <end position="300"/>
    </location>
</feature>
<keyword evidence="16" id="KW-1185">Reference proteome</keyword>
<accession>A0A835ED57</accession>
<dbReference type="GO" id="GO:0005524">
    <property type="term" value="F:ATP binding"/>
    <property type="evidence" value="ECO:0007669"/>
    <property type="project" value="UniProtKB-KW"/>
</dbReference>
<dbReference type="FunFam" id="1.20.1560.10:FF:000025">
    <property type="entry name" value="ABC transporter B family member 9"/>
    <property type="match status" value="1"/>
</dbReference>
<feature type="transmembrane region" description="Helical" evidence="12">
    <location>
        <begin position="136"/>
        <end position="152"/>
    </location>
</feature>
<dbReference type="GO" id="GO:0090374">
    <property type="term" value="P:oligopeptide export from mitochondrion"/>
    <property type="evidence" value="ECO:0007669"/>
    <property type="project" value="TreeGrafter"/>
</dbReference>
<evidence type="ECO:0000313" key="15">
    <source>
        <dbReference type="EMBL" id="KAF8676221.1"/>
    </source>
</evidence>
<evidence type="ECO:0000313" key="16">
    <source>
        <dbReference type="Proteomes" id="UP000636709"/>
    </source>
</evidence>
<feature type="transmembrane region" description="Helical" evidence="12">
    <location>
        <begin position="919"/>
        <end position="939"/>
    </location>
</feature>
<evidence type="ECO:0000256" key="9">
    <source>
        <dbReference type="ARBA" id="ARBA00023136"/>
    </source>
</evidence>
<evidence type="ECO:0000256" key="1">
    <source>
        <dbReference type="ARBA" id="ARBA00004651"/>
    </source>
</evidence>
<dbReference type="FunFam" id="1.20.1560.10:FF:000044">
    <property type="entry name" value="ABC transporter B family member 9"/>
    <property type="match status" value="1"/>
</dbReference>
<dbReference type="InterPro" id="IPR003593">
    <property type="entry name" value="AAA+_ATPase"/>
</dbReference>
<dbReference type="InterPro" id="IPR011527">
    <property type="entry name" value="ABC1_TM_dom"/>
</dbReference>
<dbReference type="Pfam" id="PF00664">
    <property type="entry name" value="ABC_membrane"/>
    <property type="match status" value="2"/>
</dbReference>
<dbReference type="PROSITE" id="PS50929">
    <property type="entry name" value="ABC_TM1F"/>
    <property type="match status" value="2"/>
</dbReference>
<evidence type="ECO:0000259" key="13">
    <source>
        <dbReference type="PROSITE" id="PS50893"/>
    </source>
</evidence>
<dbReference type="Pfam" id="PF00005">
    <property type="entry name" value="ABC_tran"/>
    <property type="match status" value="1"/>
</dbReference>
<feature type="domain" description="ABC transmembrane type-1" evidence="14">
    <location>
        <begin position="661"/>
        <end position="944"/>
    </location>
</feature>
<dbReference type="FunFam" id="3.40.50.300:FF:000066">
    <property type="entry name" value="ABC transporter B family member 1"/>
    <property type="match status" value="1"/>
</dbReference>
<feature type="transmembrane region" description="Helical" evidence="12">
    <location>
        <begin position="657"/>
        <end position="678"/>
    </location>
</feature>
<dbReference type="Proteomes" id="UP000636709">
    <property type="component" value="Unassembled WGS sequence"/>
</dbReference>
<evidence type="ECO:0000256" key="8">
    <source>
        <dbReference type="ARBA" id="ARBA00022989"/>
    </source>
</evidence>
<dbReference type="CDD" id="cd03249">
    <property type="entry name" value="ABC_MTABC3_MDL1_MDL2"/>
    <property type="match status" value="1"/>
</dbReference>
<dbReference type="InterPro" id="IPR027417">
    <property type="entry name" value="P-loop_NTPase"/>
</dbReference>
<dbReference type="GO" id="GO:0005743">
    <property type="term" value="C:mitochondrial inner membrane"/>
    <property type="evidence" value="ECO:0007669"/>
    <property type="project" value="TreeGrafter"/>
</dbReference>
<name>A0A835ED57_9POAL</name>
<dbReference type="InterPro" id="IPR017871">
    <property type="entry name" value="ABC_transporter-like_CS"/>
</dbReference>
<keyword evidence="5" id="KW-0677">Repeat</keyword>
<dbReference type="SUPFAM" id="SSF52540">
    <property type="entry name" value="P-loop containing nucleoside triphosphate hydrolases"/>
    <property type="match status" value="1"/>
</dbReference>
<dbReference type="InterPro" id="IPR003439">
    <property type="entry name" value="ABC_transporter-like_ATP-bd"/>
</dbReference>
<evidence type="ECO:0000256" key="2">
    <source>
        <dbReference type="ARBA" id="ARBA00007577"/>
    </source>
</evidence>
<dbReference type="PROSITE" id="PS50893">
    <property type="entry name" value="ABC_TRANSPORTER_2"/>
    <property type="match status" value="1"/>
</dbReference>
<evidence type="ECO:0000259" key="14">
    <source>
        <dbReference type="PROSITE" id="PS50929"/>
    </source>
</evidence>
<dbReference type="SMART" id="SM00382">
    <property type="entry name" value="AAA"/>
    <property type="match status" value="1"/>
</dbReference>
<feature type="transmembrane region" description="Helical" evidence="12">
    <location>
        <begin position="801"/>
        <end position="818"/>
    </location>
</feature>
<feature type="domain" description="ABC transporter" evidence="13">
    <location>
        <begin position="335"/>
        <end position="571"/>
    </location>
</feature>
<dbReference type="SUPFAM" id="SSF90123">
    <property type="entry name" value="ABC transporter transmembrane region"/>
    <property type="match status" value="2"/>
</dbReference>
<dbReference type="GO" id="GO:0010328">
    <property type="term" value="F:auxin influx transmembrane transporter activity"/>
    <property type="evidence" value="ECO:0007669"/>
    <property type="project" value="UniProtKB-ARBA"/>
</dbReference>
<dbReference type="Gene3D" id="1.20.1560.10">
    <property type="entry name" value="ABC transporter type 1, transmembrane domain"/>
    <property type="match status" value="1"/>
</dbReference>
<protein>
    <submittedName>
        <fullName evidence="15">Uncharacterized protein</fullName>
    </submittedName>
</protein>
<dbReference type="AlphaFoldDB" id="A0A835ED57"/>
<keyword evidence="9 12" id="KW-0472">Membrane</keyword>
<evidence type="ECO:0000256" key="10">
    <source>
        <dbReference type="ARBA" id="ARBA00023180"/>
    </source>
</evidence>
<dbReference type="EMBL" id="JACEFO010002174">
    <property type="protein sequence ID" value="KAF8676221.1"/>
    <property type="molecule type" value="Genomic_DNA"/>
</dbReference>
<reference evidence="15" key="1">
    <citation type="submission" date="2020-07" db="EMBL/GenBank/DDBJ databases">
        <title>Genome sequence and genetic diversity analysis of an under-domesticated orphan crop, white fonio (Digitaria exilis).</title>
        <authorList>
            <person name="Bennetzen J.L."/>
            <person name="Chen S."/>
            <person name="Ma X."/>
            <person name="Wang X."/>
            <person name="Yssel A.E.J."/>
            <person name="Chaluvadi S.R."/>
            <person name="Johnson M."/>
            <person name="Gangashetty P."/>
            <person name="Hamidou F."/>
            <person name="Sanogo M.D."/>
            <person name="Zwaenepoel A."/>
            <person name="Wallace J."/>
            <person name="Van De Peer Y."/>
            <person name="Van Deynze A."/>
        </authorList>
    </citation>
    <scope>NUCLEOTIDE SEQUENCE</scope>
    <source>
        <tissue evidence="15">Leaves</tissue>
    </source>
</reference>
<feature type="transmembrane region" description="Helical" evidence="12">
    <location>
        <begin position="777"/>
        <end position="795"/>
    </location>
</feature>
<feature type="transmembrane region" description="Helical" evidence="12">
    <location>
        <begin position="881"/>
        <end position="907"/>
    </location>
</feature>
<dbReference type="FunFam" id="1.20.1560.10:FF:000009">
    <property type="entry name" value="ABC transporter B family member 1"/>
    <property type="match status" value="1"/>
</dbReference>
<dbReference type="PANTHER" id="PTHR43394:SF16">
    <property type="entry name" value="ABC TRANSPORTER B FAMILY MEMBER 4-LIKE ISOFORM X1"/>
    <property type="match status" value="1"/>
</dbReference>
<feature type="transmembrane region" description="Helical" evidence="12">
    <location>
        <begin position="271"/>
        <end position="289"/>
    </location>
</feature>
<proteinExistence type="inferred from homology"/>
<keyword evidence="4 12" id="KW-0812">Transmembrane</keyword>
<evidence type="ECO:0000256" key="5">
    <source>
        <dbReference type="ARBA" id="ARBA00022737"/>
    </source>
</evidence>
<dbReference type="PROSITE" id="PS00211">
    <property type="entry name" value="ABC_TRANSPORTER_1"/>
    <property type="match status" value="1"/>
</dbReference>
<dbReference type="GO" id="GO:0010329">
    <property type="term" value="F:auxin efflux transmembrane transporter activity"/>
    <property type="evidence" value="ECO:0007669"/>
    <property type="project" value="UniProtKB-ARBA"/>
</dbReference>
<keyword evidence="7" id="KW-0067">ATP-binding</keyword>
<keyword evidence="8 12" id="KW-1133">Transmembrane helix</keyword>
<feature type="transmembrane region" description="Helical" evidence="12">
    <location>
        <begin position="235"/>
        <end position="259"/>
    </location>
</feature>